<dbReference type="CDD" id="cd02511">
    <property type="entry name" value="Beta4Glucosyltransferase"/>
    <property type="match status" value="1"/>
</dbReference>
<dbReference type="SUPFAM" id="SSF53448">
    <property type="entry name" value="Nucleotide-diphospho-sugar transferases"/>
    <property type="match status" value="1"/>
</dbReference>
<dbReference type="OrthoDB" id="9815923at2"/>
<name>A0A4V3CG47_9GAMM</name>
<dbReference type="Gene3D" id="3.90.550.10">
    <property type="entry name" value="Spore Coat Polysaccharide Biosynthesis Protein SpsA, Chain A"/>
    <property type="match status" value="1"/>
</dbReference>
<evidence type="ECO:0000256" key="1">
    <source>
        <dbReference type="ARBA" id="ARBA00038494"/>
    </source>
</evidence>
<dbReference type="Proteomes" id="UP000294656">
    <property type="component" value="Unassembled WGS sequence"/>
</dbReference>
<dbReference type="PANTHER" id="PTHR43630">
    <property type="entry name" value="POLY-BETA-1,6-N-ACETYL-D-GLUCOSAMINE SYNTHASE"/>
    <property type="match status" value="1"/>
</dbReference>
<dbReference type="PANTHER" id="PTHR43630:SF2">
    <property type="entry name" value="GLYCOSYLTRANSFERASE"/>
    <property type="match status" value="1"/>
</dbReference>
<dbReference type="AlphaFoldDB" id="A0A4V3CG47"/>
<gene>
    <name evidence="3" type="ORF">DFP79_2885</name>
</gene>
<dbReference type="InterPro" id="IPR029044">
    <property type="entry name" value="Nucleotide-diphossugar_trans"/>
</dbReference>
<protein>
    <submittedName>
        <fullName evidence="3">(Heptosyl)LPS beta-1,4-glucosyltransferase</fullName>
    </submittedName>
</protein>
<accession>A0A4V3CG47</accession>
<proteinExistence type="inferred from homology"/>
<keyword evidence="3" id="KW-0808">Transferase</keyword>
<evidence type="ECO:0000259" key="2">
    <source>
        <dbReference type="Pfam" id="PF00535"/>
    </source>
</evidence>
<dbReference type="RefSeq" id="WP_133504609.1">
    <property type="nucleotide sequence ID" value="NZ_SNXC01000014.1"/>
</dbReference>
<comment type="caution">
    <text evidence="3">The sequence shown here is derived from an EMBL/GenBank/DDBJ whole genome shotgun (WGS) entry which is preliminary data.</text>
</comment>
<dbReference type="GO" id="GO:0016740">
    <property type="term" value="F:transferase activity"/>
    <property type="evidence" value="ECO:0007669"/>
    <property type="project" value="UniProtKB-KW"/>
</dbReference>
<dbReference type="EMBL" id="SNXC01000014">
    <property type="protein sequence ID" value="TDO96312.1"/>
    <property type="molecule type" value="Genomic_DNA"/>
</dbReference>
<keyword evidence="4" id="KW-1185">Reference proteome</keyword>
<feature type="domain" description="Glycosyltransferase 2-like" evidence="2">
    <location>
        <begin position="8"/>
        <end position="113"/>
    </location>
</feature>
<organism evidence="3 4">
    <name type="scientific">Marinomonas balearica</name>
    <dbReference type="NCBI Taxonomy" id="491947"/>
    <lineage>
        <taxon>Bacteria</taxon>
        <taxon>Pseudomonadati</taxon>
        <taxon>Pseudomonadota</taxon>
        <taxon>Gammaproteobacteria</taxon>
        <taxon>Oceanospirillales</taxon>
        <taxon>Oceanospirillaceae</taxon>
        <taxon>Marinomonas</taxon>
    </lineage>
</organism>
<dbReference type="InterPro" id="IPR001173">
    <property type="entry name" value="Glyco_trans_2-like"/>
</dbReference>
<evidence type="ECO:0000313" key="4">
    <source>
        <dbReference type="Proteomes" id="UP000294656"/>
    </source>
</evidence>
<evidence type="ECO:0000313" key="3">
    <source>
        <dbReference type="EMBL" id="TDO96312.1"/>
    </source>
</evidence>
<dbReference type="Pfam" id="PF00535">
    <property type="entry name" value="Glycos_transf_2"/>
    <property type="match status" value="1"/>
</dbReference>
<comment type="similarity">
    <text evidence="1">Belongs to the glycosyltransferase 2 family. WaaE/KdtX subfamily.</text>
</comment>
<sequence length="249" mass="28449">MSTVGALLIVKNEESKLEACLDSLCQWVDQIVIVDSGSSDSTLDIAKKYTNDVYSHCDWKGFGKQRQIAQNYLKTDWVFAIDADEVVTEKLQESILKAIDTSEPALFKCNRLSSAFGKQIHYSGWNPDWIVRLFPRDIASYNDALVHEKVISSKDIPQRKLSGYLLHDTYESLHHYSLKTTSYLKAWADDREGKSSSLSKALLHAFACFFKMYIIKRGFLDGAHGFILAWLAAHSTFYKYIDLWLRGKK</sequence>
<reference evidence="3 4" key="1">
    <citation type="submission" date="2019-03" db="EMBL/GenBank/DDBJ databases">
        <title>Genomic Encyclopedia of Type Strains, Phase III (KMG-III): the genomes of soil and plant-associated and newly described type strains.</title>
        <authorList>
            <person name="Whitman W."/>
        </authorList>
    </citation>
    <scope>NUCLEOTIDE SEQUENCE [LARGE SCALE GENOMIC DNA]</scope>
    <source>
        <strain evidence="3 4">CECT 7378</strain>
    </source>
</reference>